<dbReference type="EMBL" id="FMSP01000009">
    <property type="protein sequence ID" value="SCV72337.1"/>
    <property type="molecule type" value="Genomic_DNA"/>
</dbReference>
<feature type="compositionally biased region" description="Polar residues" evidence="5">
    <location>
        <begin position="367"/>
        <end position="378"/>
    </location>
</feature>
<name>A0A238FGH4_9BASI</name>
<proteinExistence type="inferred from homology"/>
<dbReference type="SUPFAM" id="SSF51445">
    <property type="entry name" value="(Trans)glycosidases"/>
    <property type="match status" value="1"/>
</dbReference>
<evidence type="ECO:0000313" key="7">
    <source>
        <dbReference type="Proteomes" id="UP000198372"/>
    </source>
</evidence>
<reference evidence="7" key="1">
    <citation type="submission" date="2016-09" db="EMBL/GenBank/DDBJ databases">
        <authorList>
            <person name="Jeantristanb JTB J.-T."/>
            <person name="Ricardo R."/>
        </authorList>
    </citation>
    <scope>NUCLEOTIDE SEQUENCE [LARGE SCALE GENOMIC DNA]</scope>
</reference>
<dbReference type="GO" id="GO:0047274">
    <property type="term" value="F:galactinol-sucrose galactosyltransferase activity"/>
    <property type="evidence" value="ECO:0007669"/>
    <property type="project" value="UniProtKB-EC"/>
</dbReference>
<sequence length="1024" mass="111433">MSFSPPLGATEVVALSSNTKSLHFTYTDSGSSPGVPEVWTNLSGAWSALPFSAVPSSSSTNAKVKVQVASFHLSNATPGTYEFTYRKRHTEYEYEWLGASGSNGTIELVAVSETASGSRTKVELKTFELQDGQSNAIQSFDLDITAQDWGEGVVWERSERIWFLTRQLQSGSPISSLSTEFEGQLLFLRGKPSSETPIPPILVLFPFTTDQVMSTIRGGDNKVWLRCMRDTGASGVRGHVIVGQGVDGELEELVAECIKTAKKELGVDLAQALVNSPESTAESSQGVRVCTWNALGMQSYKLSDVLKWLDVLLSPSKSSPLFAASLDTVLLDDGWQDIKQAPGRPGRLQQTLHSFGVRPSWYDVHSDASQPSSPSPNRDSGYGATSPLSASVSNVTASPELTDAVQRIKAKGIQRVGVWMTIAGYWDGLEPSGPMARYDLQRWNLHSDYWDEAIALWYVPSINRLEDYYGDYFESLKAAGVDFVKIDNQAHSDYLVSGGTDDVGELRSAMHRAMRKMSNKVFGDGTTIHCMAGSPRIWGGALGLRQMNGTKSLIRNSDDYFPDREDSHRWHIFVNGMNTILSRALELVPDFDMGEELHPWGQDYHVPFRSFSPAPTYSTDLMTRPLHPRKGWSAALAKTKQGGAGLVKTTNRVGAGLEARLNDNVMGDGEGQAFVLALAFPEAQGAHLGLWNTRADEGHAFTTINTNDVVEALRPLKATAPVALHVAGSDGASWINPNDLVLTPRACATPLVTINVDVKQSQMITVAQAYVVGGVMIACLGLMDKTTGLAAIKHIAVAQGSSPSATTSTSNPVAAFKTRSDLVASPASNEPRSRTFPRPSNHSRLASILTYFTSTSTSTVNSKIPPRDQIVGFGSDVLRRPLTTLWTELRVWMSFSFAIVLWTVGAFPIGSGSRTIKSGETSQVPAEAEVSESENLASPIIFPVEQDRLRIVLGFASSQLGFFISQFDALTFALDGRRVDEQWIKWGEGTKEGQLVEMDLEGCWTAWGESKGSEWVLEIGQEEA</sequence>
<protein>
    <submittedName>
        <fullName evidence="6">BQ2448_3874 protein</fullName>
    </submittedName>
</protein>
<dbReference type="AlphaFoldDB" id="A0A238FGH4"/>
<organism evidence="6 7">
    <name type="scientific">Microbotryum intermedium</name>
    <dbReference type="NCBI Taxonomy" id="269621"/>
    <lineage>
        <taxon>Eukaryota</taxon>
        <taxon>Fungi</taxon>
        <taxon>Dikarya</taxon>
        <taxon>Basidiomycota</taxon>
        <taxon>Pucciniomycotina</taxon>
        <taxon>Microbotryomycetes</taxon>
        <taxon>Microbotryales</taxon>
        <taxon>Microbotryaceae</taxon>
        <taxon>Microbotryum</taxon>
    </lineage>
</organism>
<comment type="similarity">
    <text evidence="2">Belongs to the glycosyl hydrolases 36 family.</text>
</comment>
<dbReference type="InterPro" id="IPR013785">
    <property type="entry name" value="Aldolase_TIM"/>
</dbReference>
<evidence type="ECO:0000256" key="5">
    <source>
        <dbReference type="SAM" id="MobiDB-lite"/>
    </source>
</evidence>
<evidence type="ECO:0000256" key="3">
    <source>
        <dbReference type="ARBA" id="ARBA00023277"/>
    </source>
</evidence>
<dbReference type="STRING" id="269621.A0A238FGH4"/>
<comment type="catalytic activity">
    <reaction evidence="1">
        <text>Hydrolysis of terminal, non-reducing alpha-D-galactose residues in alpha-D-galactosides, including galactose oligosaccharides, galactomannans and galactolipids.</text>
        <dbReference type="EC" id="3.2.1.22"/>
    </reaction>
</comment>
<dbReference type="OrthoDB" id="4664297at2759"/>
<accession>A0A238FGH4</accession>
<dbReference type="GO" id="GO:0004557">
    <property type="term" value="F:alpha-galactosidase activity"/>
    <property type="evidence" value="ECO:0007669"/>
    <property type="project" value="UniProtKB-EC"/>
</dbReference>
<gene>
    <name evidence="6" type="ORF">BQ2448_3874</name>
</gene>
<dbReference type="InterPro" id="IPR017853">
    <property type="entry name" value="GH"/>
</dbReference>
<evidence type="ECO:0000313" key="6">
    <source>
        <dbReference type="EMBL" id="SCV72337.1"/>
    </source>
</evidence>
<evidence type="ECO:0000256" key="2">
    <source>
        <dbReference type="ARBA" id="ARBA00007240"/>
    </source>
</evidence>
<dbReference type="Pfam" id="PF05691">
    <property type="entry name" value="Raffinose_syn"/>
    <property type="match status" value="1"/>
</dbReference>
<evidence type="ECO:0000256" key="1">
    <source>
        <dbReference type="ARBA" id="ARBA00001255"/>
    </source>
</evidence>
<dbReference type="Proteomes" id="UP000198372">
    <property type="component" value="Unassembled WGS sequence"/>
</dbReference>
<keyword evidence="7" id="KW-1185">Reference proteome</keyword>
<dbReference type="Gene3D" id="3.20.20.70">
    <property type="entry name" value="Aldolase class I"/>
    <property type="match status" value="1"/>
</dbReference>
<dbReference type="PANTHER" id="PTHR31268">
    <property type="match status" value="1"/>
</dbReference>
<comment type="catalytic activity">
    <reaction evidence="4">
        <text>alpha-D-galactosyl-(1-&gt;3)-1D-myo-inositol + sucrose = raffinose + myo-inositol</text>
        <dbReference type="Rhea" id="RHEA:20161"/>
        <dbReference type="ChEBI" id="CHEBI:16634"/>
        <dbReference type="ChEBI" id="CHEBI:17268"/>
        <dbReference type="ChEBI" id="CHEBI:17505"/>
        <dbReference type="ChEBI" id="CHEBI:17992"/>
        <dbReference type="EC" id="2.4.1.82"/>
    </reaction>
</comment>
<keyword evidence="3" id="KW-0119">Carbohydrate metabolism</keyword>
<dbReference type="InterPro" id="IPR008811">
    <property type="entry name" value="Glycosyl_hydrolases_36"/>
</dbReference>
<feature type="region of interest" description="Disordered" evidence="5">
    <location>
        <begin position="365"/>
        <end position="387"/>
    </location>
</feature>
<dbReference type="PANTHER" id="PTHR31268:SF32">
    <property type="entry name" value="GALACTINOL--SUCROSE GALACTOSYLTRANSFERASE 2-RELATED"/>
    <property type="match status" value="1"/>
</dbReference>
<evidence type="ECO:0000256" key="4">
    <source>
        <dbReference type="ARBA" id="ARBA00049426"/>
    </source>
</evidence>